<dbReference type="AlphaFoldDB" id="A0A7S2DYC5"/>
<organism evidence="1">
    <name type="scientific">Haptolina brevifila</name>
    <dbReference type="NCBI Taxonomy" id="156173"/>
    <lineage>
        <taxon>Eukaryota</taxon>
        <taxon>Haptista</taxon>
        <taxon>Haptophyta</taxon>
        <taxon>Prymnesiophyceae</taxon>
        <taxon>Prymnesiales</taxon>
        <taxon>Prymnesiaceae</taxon>
        <taxon>Haptolina</taxon>
    </lineage>
</organism>
<gene>
    <name evidence="1" type="ORF">CBRE1094_LOCUS21577</name>
</gene>
<reference evidence="1" key="1">
    <citation type="submission" date="2021-01" db="EMBL/GenBank/DDBJ databases">
        <authorList>
            <person name="Corre E."/>
            <person name="Pelletier E."/>
            <person name="Niang G."/>
            <person name="Scheremetjew M."/>
            <person name="Finn R."/>
            <person name="Kale V."/>
            <person name="Holt S."/>
            <person name="Cochrane G."/>
            <person name="Meng A."/>
            <person name="Brown T."/>
            <person name="Cohen L."/>
        </authorList>
    </citation>
    <scope>NUCLEOTIDE SEQUENCE</scope>
    <source>
        <strain evidence="1">UTEX LB 985</strain>
    </source>
</reference>
<evidence type="ECO:0000313" key="1">
    <source>
        <dbReference type="EMBL" id="CAD9467422.1"/>
    </source>
</evidence>
<sequence length="169" mass="19583">MHMSVPHAYSLPLISQRWNGNDVPHFLAKNAFIMRAGKVVVDPTKGITGIREEDEVIPTVLTHPVTGNRIERDVVLSAEWVKYIRQRFQARADGVLQYMLSLKQELIQQAGDTPWPALAHSWHFEQLWDKETNRLATPEQKMALLMRGMDLRHGKTFHDRSRVYDKLIM</sequence>
<dbReference type="EMBL" id="HBGU01039522">
    <property type="protein sequence ID" value="CAD9467422.1"/>
    <property type="molecule type" value="Transcribed_RNA"/>
</dbReference>
<proteinExistence type="predicted"/>
<protein>
    <submittedName>
        <fullName evidence="1">Uncharacterized protein</fullName>
    </submittedName>
</protein>
<name>A0A7S2DYC5_9EUKA</name>
<accession>A0A7S2DYC5</accession>